<reference evidence="1" key="1">
    <citation type="submission" date="2021-02" db="EMBL/GenBank/DDBJ databases">
        <authorList>
            <person name="Nowell W R."/>
        </authorList>
    </citation>
    <scope>NUCLEOTIDE SEQUENCE</scope>
    <source>
        <strain evidence="1">Ploen Becks lab</strain>
    </source>
</reference>
<sequence>MMKFTASRQENTTVYGNDNLGLSLSGAFLMLTPQKEVSKFKNVEKRRGTVNYDSFKKCHDTFSNLINKSLQPAQFEAGLQEEEFSYISSIAVEEDCSCQNLSFNIKMASTPKPKKRIVSNCKELKIEKLLVKKRKLQKKKLDITTSTNINGCQANFLKFLKEKKSKDLGINSYKKSETKLKIKKTIEKIKSESKSSAGRKLNVNANFINQYGNFLLEQQMNDYNLINENNCSNNFNQFGQLKVWYV</sequence>
<dbReference type="AlphaFoldDB" id="A0A814M8S8"/>
<dbReference type="Proteomes" id="UP000663879">
    <property type="component" value="Unassembled WGS sequence"/>
</dbReference>
<accession>A0A814M8S8</accession>
<comment type="caution">
    <text evidence="1">The sequence shown here is derived from an EMBL/GenBank/DDBJ whole genome shotgun (WGS) entry which is preliminary data.</text>
</comment>
<gene>
    <name evidence="1" type="ORF">OXX778_LOCUS19946</name>
</gene>
<evidence type="ECO:0000313" key="1">
    <source>
        <dbReference type="EMBL" id="CAF1075572.1"/>
    </source>
</evidence>
<name>A0A814M8S8_9BILA</name>
<evidence type="ECO:0000313" key="2">
    <source>
        <dbReference type="Proteomes" id="UP000663879"/>
    </source>
</evidence>
<organism evidence="1 2">
    <name type="scientific">Brachionus calyciflorus</name>
    <dbReference type="NCBI Taxonomy" id="104777"/>
    <lineage>
        <taxon>Eukaryota</taxon>
        <taxon>Metazoa</taxon>
        <taxon>Spiralia</taxon>
        <taxon>Gnathifera</taxon>
        <taxon>Rotifera</taxon>
        <taxon>Eurotatoria</taxon>
        <taxon>Monogononta</taxon>
        <taxon>Pseudotrocha</taxon>
        <taxon>Ploima</taxon>
        <taxon>Brachionidae</taxon>
        <taxon>Brachionus</taxon>
    </lineage>
</organism>
<dbReference type="EMBL" id="CAJNOC010006333">
    <property type="protein sequence ID" value="CAF1075572.1"/>
    <property type="molecule type" value="Genomic_DNA"/>
</dbReference>
<dbReference type="OrthoDB" id="10490173at2759"/>
<keyword evidence="2" id="KW-1185">Reference proteome</keyword>
<proteinExistence type="predicted"/>
<protein>
    <submittedName>
        <fullName evidence="1">Uncharacterized protein</fullName>
    </submittedName>
</protein>